<dbReference type="NCBIfam" id="TIGR02107">
    <property type="entry name" value="PQQ_syn_pqqA"/>
    <property type="match status" value="1"/>
</dbReference>
<organism evidence="6 7">
    <name type="scientific">Granulibacter bethesdensis (strain ATCC BAA-1260 / CGDNIH1)</name>
    <dbReference type="NCBI Taxonomy" id="391165"/>
    <lineage>
        <taxon>Bacteria</taxon>
        <taxon>Pseudomonadati</taxon>
        <taxon>Pseudomonadota</taxon>
        <taxon>Alphaproteobacteria</taxon>
        <taxon>Acetobacterales</taxon>
        <taxon>Acetobacteraceae</taxon>
        <taxon>Granulibacter</taxon>
    </lineage>
</organism>
<evidence type="ECO:0000256" key="4">
    <source>
        <dbReference type="ARBA" id="ARBA00022905"/>
    </source>
</evidence>
<evidence type="ECO:0000313" key="6">
    <source>
        <dbReference type="EMBL" id="ASV62473.1"/>
    </source>
</evidence>
<reference evidence="6 7" key="1">
    <citation type="journal article" date="2007" name="J. Bacteriol.">
        <title>Genome sequence analysis of the emerging human pathogenic acetic acid bacterium Granulibacter bethesdensis.</title>
        <authorList>
            <person name="Greenberg D.E."/>
            <person name="Porcella S.F."/>
            <person name="Zelazny A.M."/>
            <person name="Virtaneva K."/>
            <person name="Sturdevant D.E."/>
            <person name="Kupko J.J.III."/>
            <person name="Barbian K.D."/>
            <person name="Babar A."/>
            <person name="Dorward D.W."/>
            <person name="Holland S.M."/>
        </authorList>
    </citation>
    <scope>NUCLEOTIDE SEQUENCE [LARGE SCALE GENOMIC DNA]</scope>
    <source>
        <strain evidence="7">ATCC BAA-1260 / CGDNIH1</strain>
    </source>
</reference>
<name>A0A286M374_GRABC</name>
<dbReference type="Pfam" id="PF08042">
    <property type="entry name" value="PqqA"/>
    <property type="match status" value="1"/>
</dbReference>
<comment type="pathway">
    <text evidence="1 5">Cofactor biosynthesis; pyrroloquinoline quinone biosynthesis.</text>
</comment>
<keyword evidence="7" id="KW-1185">Reference proteome</keyword>
<dbReference type="RefSeq" id="WP_043453026.1">
    <property type="nucleotide sequence ID" value="NC_008343.2"/>
</dbReference>
<dbReference type="GO" id="GO:0018189">
    <property type="term" value="P:pyrroloquinoline quinone biosynthetic process"/>
    <property type="evidence" value="ECO:0007669"/>
    <property type="project" value="UniProtKB-UniRule"/>
</dbReference>
<dbReference type="EMBL" id="CP000394">
    <property type="protein sequence ID" value="ASV62473.1"/>
    <property type="molecule type" value="Genomic_DNA"/>
</dbReference>
<evidence type="ECO:0000313" key="7">
    <source>
        <dbReference type="Proteomes" id="UP000001963"/>
    </source>
</evidence>
<dbReference type="InterPro" id="IPR011725">
    <property type="entry name" value="PQQ_synth_PqqA"/>
</dbReference>
<protein>
    <recommendedName>
        <fullName evidence="3 5">Coenzyme PQQ synthesis protein A</fullName>
    </recommendedName>
    <alternativeName>
        <fullName evidence="5">Pyrroloquinoline quinone biosynthesis protein A</fullName>
    </alternativeName>
</protein>
<comment type="similarity">
    <text evidence="2 5">Belongs to the PqqA family.</text>
</comment>
<accession>A0A286M374</accession>
<dbReference type="HAMAP" id="MF_00656">
    <property type="entry name" value="PQQ_syn_PqqA"/>
    <property type="match status" value="1"/>
</dbReference>
<keyword evidence="4 5" id="KW-0884">PQQ biosynthesis</keyword>
<comment type="function">
    <text evidence="5">Required for coenzyme pyrroloquinoline quinone (PQQ) biosynthesis. PQQ is probably formed by cross-linking a specific glutamate to a specific tyrosine residue and excising these residues from the peptide.</text>
</comment>
<feature type="cross-link" description="Pyrroloquinoline quinone (Glu-Tyr)" evidence="5">
    <location>
        <begin position="53"/>
        <end position="57"/>
    </location>
</feature>
<proteinExistence type="inferred from homology"/>
<evidence type="ECO:0000256" key="3">
    <source>
        <dbReference type="ARBA" id="ARBA00015086"/>
    </source>
</evidence>
<gene>
    <name evidence="5" type="primary">pqqA</name>
    <name evidence="6" type="ordered locus">GbCGDNIH1_7072</name>
</gene>
<dbReference type="UniPathway" id="UPA00539"/>
<dbReference type="Proteomes" id="UP000001963">
    <property type="component" value="Chromosome"/>
</dbReference>
<sequence length="61" mass="6393">MEAKLSIGQLIQAIDGQGNTLISLELSKNQNTGGTLKMAWNTPSVTEIALGAEINAYACAE</sequence>
<evidence type="ECO:0000256" key="2">
    <source>
        <dbReference type="ARBA" id="ARBA00009325"/>
    </source>
</evidence>
<evidence type="ECO:0000256" key="5">
    <source>
        <dbReference type="HAMAP-Rule" id="MF_00656"/>
    </source>
</evidence>
<dbReference type="AlphaFoldDB" id="A0A286M374"/>
<dbReference type="KEGG" id="gbe:GbCGDNIH1_7072"/>
<evidence type="ECO:0000256" key="1">
    <source>
        <dbReference type="ARBA" id="ARBA00004886"/>
    </source>
</evidence>